<keyword evidence="3 9" id="KW-0812">Transmembrane</keyword>
<dbReference type="PROSITE" id="PS50111">
    <property type="entry name" value="CHEMOTAXIS_TRANSDUC_2"/>
    <property type="match status" value="1"/>
</dbReference>
<gene>
    <name evidence="12" type="ordered locus">CLOST_0407</name>
</gene>
<dbReference type="BioCyc" id="CSTI499177:GJE9-418-MONOMER"/>
<reference evidence="13" key="1">
    <citation type="journal article" date="2010" name="BMC Genomics">
        <title>Clostridium sticklandii, a specialist in amino acid degradation:revisiting its metabolism through its genome sequence.</title>
        <authorList>
            <person name="Fonknechten N."/>
            <person name="Chaussonnerie S."/>
            <person name="Tricot S."/>
            <person name="Lajus A."/>
            <person name="Andreesen J.R."/>
            <person name="Perchat N."/>
            <person name="Pelletier E."/>
            <person name="Gouyvenoux M."/>
            <person name="Barbe V."/>
            <person name="Salanoubat M."/>
            <person name="Le Paslier D."/>
            <person name="Weissenbach J."/>
            <person name="Cohen G.N."/>
            <person name="Kreimeyer A."/>
        </authorList>
    </citation>
    <scope>NUCLEOTIDE SEQUENCE [LARGE SCALE GENOMIC DNA]</scope>
    <source>
        <strain evidence="13">ATCC 12662 / DSM 519 / JCM 1433 / CCUG 9281 / NCIMB 10654 / HF</strain>
    </source>
</reference>
<dbReference type="PANTHER" id="PTHR32089:SF112">
    <property type="entry name" value="LYSOZYME-LIKE PROTEIN-RELATED"/>
    <property type="match status" value="1"/>
</dbReference>
<evidence type="ECO:0000256" key="6">
    <source>
        <dbReference type="ARBA" id="ARBA00023224"/>
    </source>
</evidence>
<dbReference type="eggNOG" id="COG0840">
    <property type="taxonomic scope" value="Bacteria"/>
</dbReference>
<dbReference type="CDD" id="cd06225">
    <property type="entry name" value="HAMP"/>
    <property type="match status" value="1"/>
</dbReference>
<keyword evidence="13" id="KW-1185">Reference proteome</keyword>
<feature type="transmembrane region" description="Helical" evidence="9">
    <location>
        <begin position="361"/>
        <end position="389"/>
    </location>
</feature>
<dbReference type="EMBL" id="FP565809">
    <property type="protein sequence ID" value="CBH20537.1"/>
    <property type="molecule type" value="Genomic_DNA"/>
</dbReference>
<dbReference type="STRING" id="1511.CLOST_0407"/>
<feature type="domain" description="HAMP" evidence="11">
    <location>
        <begin position="383"/>
        <end position="438"/>
    </location>
</feature>
<dbReference type="GO" id="GO:0007165">
    <property type="term" value="P:signal transduction"/>
    <property type="evidence" value="ECO:0007669"/>
    <property type="project" value="UniProtKB-KW"/>
</dbReference>
<evidence type="ECO:0000313" key="13">
    <source>
        <dbReference type="Proteomes" id="UP000007041"/>
    </source>
</evidence>
<keyword evidence="6 8" id="KW-0807">Transducer</keyword>
<evidence type="ECO:0000259" key="11">
    <source>
        <dbReference type="PROSITE" id="PS50885"/>
    </source>
</evidence>
<organism evidence="12 13">
    <name type="scientific">Acetoanaerobium sticklandii (strain ATCC 12662 / DSM 519 / JCM 1433 / CCUG 9281 / NCIMB 10654 / HF)</name>
    <name type="common">Clostridium sticklandii</name>
    <dbReference type="NCBI Taxonomy" id="499177"/>
    <lineage>
        <taxon>Bacteria</taxon>
        <taxon>Bacillati</taxon>
        <taxon>Bacillota</taxon>
        <taxon>Clostridia</taxon>
        <taxon>Peptostreptococcales</taxon>
        <taxon>Filifactoraceae</taxon>
        <taxon>Acetoanaerobium</taxon>
    </lineage>
</organism>
<dbReference type="InterPro" id="IPR003660">
    <property type="entry name" value="HAMP_dom"/>
</dbReference>
<dbReference type="GO" id="GO:0005886">
    <property type="term" value="C:plasma membrane"/>
    <property type="evidence" value="ECO:0007669"/>
    <property type="project" value="UniProtKB-SubCell"/>
</dbReference>
<evidence type="ECO:0000256" key="4">
    <source>
        <dbReference type="ARBA" id="ARBA00022989"/>
    </source>
</evidence>
<comment type="subcellular location">
    <subcellularLocation>
        <location evidence="1">Cell membrane</location>
        <topology evidence="1">Multi-pass membrane protein</topology>
    </subcellularLocation>
</comment>
<evidence type="ECO:0000256" key="9">
    <source>
        <dbReference type="SAM" id="Phobius"/>
    </source>
</evidence>
<accession>E3PVH0</accession>
<sequence>MDKLNDKKALENLESIHNADNMSNLDNNELDETTEIINDIEKLDVIDNKQEGKNKAKLRFKKNSGDNIKSNENKSNSIKTKLLTIPLVLILLGVGAIAFASSYLTRDSLFDQMKDNGVFTAEQFVKRVNDNQQSINNANRLLENSIRGVGNVIITSQQMISNEFLAQLAKDMGIDEINFVDQNGTIIYSNLESSIGYTFPEDHISTPVKDGKLADYMEEIRQSAVTNSYYKYGYVHNVNGGMVQVGILANDINAMTQKFGYQAIIEDIAKSDNIAYALYMDSIYKVKAHSNPELLEGYLVDDIGAKTAIQDKKIYTATANYESHEVYEVVYPVDVNGYIAGAVKIGYSIDSVQKAVTKNTMMIIGVGLAIFLLLGAALYFTITKVIAVINKLKKQISIMSEGDFTNDIDKSLLSNNDELGEIAKAIDNMQASMKDMISKVIDKSSLVAASSEELTATSQQAANASEEVARTIEEIANGASEQAKDTENTVQSVNDMGNLMEKDSQNLKDLNQAAVLIDKEKEEGFNILKTLIEKTDQSTKSTKEVYEIIMSNNESAEKIDTASTMIQSIADQTNLLALNAAIEAARAGEAGRGFSVVAEEIRKLAEQSNNFTSDIKEVINELKAKSQSAVDTMKVVQTTIMDQTSSVKDTEGKFEAIARAIDSVNDIIEKLNESSKLMIQNKDIIISLSENLSAISEENAAGTQQASASMQEQAATIEEIANSGESLAEIAEELQALVAQFKI</sequence>
<dbReference type="AlphaFoldDB" id="E3PVH0"/>
<dbReference type="SUPFAM" id="SSF58104">
    <property type="entry name" value="Methyl-accepting chemotaxis protein (MCP) signaling domain"/>
    <property type="match status" value="1"/>
</dbReference>
<dbReference type="InterPro" id="IPR029151">
    <property type="entry name" value="Sensor-like_sf"/>
</dbReference>
<evidence type="ECO:0000256" key="1">
    <source>
        <dbReference type="ARBA" id="ARBA00004651"/>
    </source>
</evidence>
<comment type="similarity">
    <text evidence="7">Belongs to the methyl-accepting chemotaxis (MCP) protein family.</text>
</comment>
<dbReference type="SUPFAM" id="SSF103190">
    <property type="entry name" value="Sensory domain-like"/>
    <property type="match status" value="2"/>
</dbReference>
<keyword evidence="2" id="KW-1003">Cell membrane</keyword>
<dbReference type="Pfam" id="PF17203">
    <property type="entry name" value="sCache_3_2"/>
    <property type="match status" value="1"/>
</dbReference>
<name>E3PVH0_ACESD</name>
<evidence type="ECO:0000256" key="7">
    <source>
        <dbReference type="ARBA" id="ARBA00029447"/>
    </source>
</evidence>
<dbReference type="PROSITE" id="PS50885">
    <property type="entry name" value="HAMP"/>
    <property type="match status" value="1"/>
</dbReference>
<dbReference type="InterPro" id="IPR004089">
    <property type="entry name" value="MCPsignal_dom"/>
</dbReference>
<feature type="domain" description="Methyl-accepting transducer" evidence="10">
    <location>
        <begin position="457"/>
        <end position="714"/>
    </location>
</feature>
<evidence type="ECO:0000313" key="12">
    <source>
        <dbReference type="EMBL" id="CBH20537.1"/>
    </source>
</evidence>
<evidence type="ECO:0000256" key="5">
    <source>
        <dbReference type="ARBA" id="ARBA00023136"/>
    </source>
</evidence>
<evidence type="ECO:0000256" key="2">
    <source>
        <dbReference type="ARBA" id="ARBA00022475"/>
    </source>
</evidence>
<dbReference type="KEGG" id="cst:CLOST_0407"/>
<dbReference type="PANTHER" id="PTHR32089">
    <property type="entry name" value="METHYL-ACCEPTING CHEMOTAXIS PROTEIN MCPB"/>
    <property type="match status" value="1"/>
</dbReference>
<dbReference type="Gene3D" id="3.30.450.20">
    <property type="entry name" value="PAS domain"/>
    <property type="match status" value="1"/>
</dbReference>
<dbReference type="Gene3D" id="6.10.340.10">
    <property type="match status" value="1"/>
</dbReference>
<evidence type="ECO:0000259" key="10">
    <source>
        <dbReference type="PROSITE" id="PS50111"/>
    </source>
</evidence>
<dbReference type="SMART" id="SM00304">
    <property type="entry name" value="HAMP"/>
    <property type="match status" value="1"/>
</dbReference>
<keyword evidence="4 9" id="KW-1133">Transmembrane helix</keyword>
<dbReference type="Pfam" id="PF00015">
    <property type="entry name" value="MCPsignal"/>
    <property type="match status" value="1"/>
</dbReference>
<evidence type="ECO:0000256" key="8">
    <source>
        <dbReference type="PROSITE-ProRule" id="PRU00284"/>
    </source>
</evidence>
<feature type="transmembrane region" description="Helical" evidence="9">
    <location>
        <begin position="82"/>
        <end position="104"/>
    </location>
</feature>
<keyword evidence="5 9" id="KW-0472">Membrane</keyword>
<dbReference type="HOGENOM" id="CLU_000445_107_19_9"/>
<proteinExistence type="inferred from homology"/>
<dbReference type="SMART" id="SM00283">
    <property type="entry name" value="MA"/>
    <property type="match status" value="1"/>
</dbReference>
<dbReference type="InterPro" id="IPR033463">
    <property type="entry name" value="sCache_3"/>
</dbReference>
<dbReference type="Proteomes" id="UP000007041">
    <property type="component" value="Chromosome"/>
</dbReference>
<dbReference type="Gene3D" id="1.10.287.950">
    <property type="entry name" value="Methyl-accepting chemotaxis protein"/>
    <property type="match status" value="1"/>
</dbReference>
<protein>
    <submittedName>
        <fullName evidence="12">Methyl-accepting chemotaxis sensory transducer</fullName>
    </submittedName>
</protein>
<evidence type="ECO:0000256" key="3">
    <source>
        <dbReference type="ARBA" id="ARBA00022692"/>
    </source>
</evidence>